<evidence type="ECO:0000313" key="2">
    <source>
        <dbReference type="Proteomes" id="UP000007797"/>
    </source>
</evidence>
<protein>
    <submittedName>
        <fullName evidence="1">Uncharacterized protein</fullName>
    </submittedName>
</protein>
<accession>F4PXD3</accession>
<name>F4PXD3_CACFS</name>
<dbReference type="Proteomes" id="UP000007797">
    <property type="component" value="Unassembled WGS sequence"/>
</dbReference>
<keyword evidence="2" id="KW-1185">Reference proteome</keyword>
<dbReference type="AlphaFoldDB" id="F4PXD3"/>
<organism evidence="1 2">
    <name type="scientific">Cavenderia fasciculata</name>
    <name type="common">Slime mold</name>
    <name type="synonym">Dictyostelium fasciculatum</name>
    <dbReference type="NCBI Taxonomy" id="261658"/>
    <lineage>
        <taxon>Eukaryota</taxon>
        <taxon>Amoebozoa</taxon>
        <taxon>Evosea</taxon>
        <taxon>Eumycetozoa</taxon>
        <taxon>Dictyostelia</taxon>
        <taxon>Acytosteliales</taxon>
        <taxon>Cavenderiaceae</taxon>
        <taxon>Cavenderia</taxon>
    </lineage>
</organism>
<evidence type="ECO:0000313" key="1">
    <source>
        <dbReference type="EMBL" id="EGG19443.1"/>
    </source>
</evidence>
<dbReference type="KEGG" id="dfa:DFA_00020"/>
<dbReference type="EMBL" id="GL883014">
    <property type="protein sequence ID" value="EGG19443.1"/>
    <property type="molecule type" value="Genomic_DNA"/>
</dbReference>
<proteinExistence type="predicted"/>
<gene>
    <name evidence="1" type="ORF">DFA_00020</name>
</gene>
<sequence>MLYIWIEHVRVVVLEVTSLTSSS</sequence>
<reference evidence="2" key="1">
    <citation type="journal article" date="2011" name="Genome Res.">
        <title>Phylogeny-wide analysis of social amoeba genomes highlights ancient origins for complex intercellular communication.</title>
        <authorList>
            <person name="Heidel A.J."/>
            <person name="Lawal H.M."/>
            <person name="Felder M."/>
            <person name="Schilde C."/>
            <person name="Helps N.R."/>
            <person name="Tunggal B."/>
            <person name="Rivero F."/>
            <person name="John U."/>
            <person name="Schleicher M."/>
            <person name="Eichinger L."/>
            <person name="Platzer M."/>
            <person name="Noegel A.A."/>
            <person name="Schaap P."/>
            <person name="Gloeckner G."/>
        </authorList>
    </citation>
    <scope>NUCLEOTIDE SEQUENCE [LARGE SCALE GENOMIC DNA]</scope>
    <source>
        <strain evidence="2">SH3</strain>
    </source>
</reference>